<keyword evidence="1" id="KW-0812">Transmembrane</keyword>
<dbReference type="PANTHER" id="PTHR34458:SF11">
    <property type="entry name" value="MD-2-RELATED LIPID-RECOGNITION DOMAIN-CONTAINING PROTEIN"/>
    <property type="match status" value="1"/>
</dbReference>
<evidence type="ECO:0000256" key="1">
    <source>
        <dbReference type="SAM" id="Phobius"/>
    </source>
</evidence>
<dbReference type="OrthoDB" id="1104689at2759"/>
<reference evidence="2" key="3">
    <citation type="submission" date="2019-09" db="EMBL/GenBank/DDBJ databases">
        <authorList>
            <person name="Gao Z."/>
        </authorList>
    </citation>
    <scope>NUCLEOTIDE SEQUENCE</scope>
    <source>
        <tissue evidence="2">Leaves</tissue>
    </source>
</reference>
<feature type="transmembrane region" description="Helical" evidence="1">
    <location>
        <begin position="59"/>
        <end position="83"/>
    </location>
</feature>
<proteinExistence type="predicted"/>
<evidence type="ECO:0000313" key="3">
    <source>
        <dbReference type="EMBL" id="KAB1217391.1"/>
    </source>
</evidence>
<dbReference type="EMBL" id="RXIC02000022">
    <property type="protein sequence ID" value="KAB1217388.1"/>
    <property type="molecule type" value="Genomic_DNA"/>
</dbReference>
<gene>
    <name evidence="3" type="ORF">CJ030_MR4G020930</name>
    <name evidence="2" type="ORF">CJ030_MR4G020933</name>
</gene>
<protein>
    <submittedName>
        <fullName evidence="2">Uncharacterized protein</fullName>
    </submittedName>
</protein>
<dbReference type="EMBL" id="RXIC02000022">
    <property type="protein sequence ID" value="KAB1217391.1"/>
    <property type="molecule type" value="Genomic_DNA"/>
</dbReference>
<keyword evidence="4" id="KW-1185">Reference proteome</keyword>
<reference evidence="2" key="1">
    <citation type="submission" date="2018-07" db="EMBL/GenBank/DDBJ databases">
        <authorList>
            <person name="Gao Z.-S."/>
            <person name="Jia H.-M."/>
            <person name="Jia H.-J."/>
            <person name="Cai Q.-L."/>
            <person name="Wang Y."/>
            <person name="Zhao H.-B."/>
        </authorList>
    </citation>
    <scope>NUCLEOTIDE SEQUENCE</scope>
    <source>
        <tissue evidence="2">Leaves</tissue>
    </source>
</reference>
<dbReference type="PANTHER" id="PTHR34458">
    <property type="entry name" value="POLLEN OLE E 1 ALLERGEN AND EXTENSIN FAMILY PROTEIN-RELATED"/>
    <property type="match status" value="1"/>
</dbReference>
<reference evidence="2 4" key="2">
    <citation type="journal article" date="2019" name="Plant Biotechnol. J.">
        <title>The red bayberry genome and genetic basis of sex determination.</title>
        <authorList>
            <person name="Jia H.M."/>
            <person name="Jia H.J."/>
            <person name="Cai Q.L."/>
            <person name="Wang Y."/>
            <person name="Zhao H.B."/>
            <person name="Yang W.F."/>
            <person name="Wang G.Y."/>
            <person name="Li Y.H."/>
            <person name="Zhan D.L."/>
            <person name="Shen Y.T."/>
            <person name="Niu Q.F."/>
            <person name="Chang L."/>
            <person name="Qiu J."/>
            <person name="Zhao L."/>
            <person name="Xie H.B."/>
            <person name="Fu W.Y."/>
            <person name="Jin J."/>
            <person name="Li X.W."/>
            <person name="Jiao Y."/>
            <person name="Zhou C.C."/>
            <person name="Tu T."/>
            <person name="Chai C.Y."/>
            <person name="Gao J.L."/>
            <person name="Fan L.J."/>
            <person name="van de Weg E."/>
            <person name="Wang J.Y."/>
            <person name="Gao Z.S."/>
        </authorList>
    </citation>
    <scope>NUCLEOTIDE SEQUENCE [LARGE SCALE GENOMIC DNA]</scope>
    <source>
        <tissue evidence="2">Leaves</tissue>
    </source>
</reference>
<dbReference type="InterPro" id="IPR040404">
    <property type="entry name" value="Phylloplanin-like"/>
</dbReference>
<name>A0A6A1W0R5_9ROSI</name>
<comment type="caution">
    <text evidence="2">The sequence shown here is derived from an EMBL/GenBank/DDBJ whole genome shotgun (WGS) entry which is preliminary data.</text>
</comment>
<keyword evidence="1" id="KW-1133">Transmembrane helix</keyword>
<evidence type="ECO:0000313" key="4">
    <source>
        <dbReference type="Proteomes" id="UP000516437"/>
    </source>
</evidence>
<organism evidence="2 4">
    <name type="scientific">Morella rubra</name>
    <name type="common">Chinese bayberry</name>
    <dbReference type="NCBI Taxonomy" id="262757"/>
    <lineage>
        <taxon>Eukaryota</taxon>
        <taxon>Viridiplantae</taxon>
        <taxon>Streptophyta</taxon>
        <taxon>Embryophyta</taxon>
        <taxon>Tracheophyta</taxon>
        <taxon>Spermatophyta</taxon>
        <taxon>Magnoliopsida</taxon>
        <taxon>eudicotyledons</taxon>
        <taxon>Gunneridae</taxon>
        <taxon>Pentapetalae</taxon>
        <taxon>rosids</taxon>
        <taxon>fabids</taxon>
        <taxon>Fagales</taxon>
        <taxon>Myricaceae</taxon>
        <taxon>Morella</taxon>
    </lineage>
</organism>
<dbReference type="AlphaFoldDB" id="A0A6A1W0R5"/>
<dbReference type="Proteomes" id="UP000516437">
    <property type="component" value="Chromosome 4"/>
</dbReference>
<evidence type="ECO:0000313" key="2">
    <source>
        <dbReference type="EMBL" id="KAB1217388.1"/>
    </source>
</evidence>
<sequence>MAVELILGQVLSNATGFFDFVVKLADGVFLDASTCVVSVNLADVYCNVFPPTGTINAPLVIVNIVQSAVGAIASFVVGGFVVAA</sequence>
<keyword evidence="1" id="KW-0472">Membrane</keyword>
<accession>A0A6A1W0R5</accession>